<dbReference type="InterPro" id="IPR043502">
    <property type="entry name" value="DNA/RNA_pol_sf"/>
</dbReference>
<dbReference type="PANTHER" id="PTHR35046:SF9">
    <property type="entry name" value="RNA-DIRECTED DNA POLYMERASE"/>
    <property type="match status" value="1"/>
</dbReference>
<comment type="caution">
    <text evidence="3">The sequence shown here is derived from an EMBL/GenBank/DDBJ whole genome shotgun (WGS) entry which is preliminary data.</text>
</comment>
<dbReference type="AlphaFoldDB" id="A0A438CW68"/>
<feature type="domain" description="Reverse transcriptase/retrotransposon-derived protein RNase H-like" evidence="2">
    <location>
        <begin position="166"/>
        <end position="204"/>
    </location>
</feature>
<gene>
    <name evidence="3" type="ORF">CK203_095407</name>
</gene>
<dbReference type="PANTHER" id="PTHR35046">
    <property type="entry name" value="ZINC KNUCKLE (CCHC-TYPE) FAMILY PROTEIN"/>
    <property type="match status" value="1"/>
</dbReference>
<dbReference type="Pfam" id="PF17919">
    <property type="entry name" value="RT_RNaseH_2"/>
    <property type="match status" value="1"/>
</dbReference>
<proteinExistence type="predicted"/>
<protein>
    <recommendedName>
        <fullName evidence="2">Reverse transcriptase/retrotransposon-derived protein RNase H-like domain-containing protein</fullName>
    </recommendedName>
</protein>
<dbReference type="SUPFAM" id="SSF56672">
    <property type="entry name" value="DNA/RNA polymerases"/>
    <property type="match status" value="1"/>
</dbReference>
<name>A0A438CW68_VITVI</name>
<feature type="compositionally biased region" description="Acidic residues" evidence="1">
    <location>
        <begin position="8"/>
        <end position="18"/>
    </location>
</feature>
<dbReference type="InterPro" id="IPR041577">
    <property type="entry name" value="RT_RNaseH_2"/>
</dbReference>
<evidence type="ECO:0000256" key="1">
    <source>
        <dbReference type="SAM" id="MobiDB-lite"/>
    </source>
</evidence>
<dbReference type="Proteomes" id="UP000288805">
    <property type="component" value="Unassembled WGS sequence"/>
</dbReference>
<dbReference type="EMBL" id="QGNW01001952">
    <property type="protein sequence ID" value="RVW27432.1"/>
    <property type="molecule type" value="Genomic_DNA"/>
</dbReference>
<organism evidence="3 4">
    <name type="scientific">Vitis vinifera</name>
    <name type="common">Grape</name>
    <dbReference type="NCBI Taxonomy" id="29760"/>
    <lineage>
        <taxon>Eukaryota</taxon>
        <taxon>Viridiplantae</taxon>
        <taxon>Streptophyta</taxon>
        <taxon>Embryophyta</taxon>
        <taxon>Tracheophyta</taxon>
        <taxon>Spermatophyta</taxon>
        <taxon>Magnoliopsida</taxon>
        <taxon>eudicotyledons</taxon>
        <taxon>Gunneridae</taxon>
        <taxon>Pentapetalae</taxon>
        <taxon>rosids</taxon>
        <taxon>Vitales</taxon>
        <taxon>Vitaceae</taxon>
        <taxon>Viteae</taxon>
        <taxon>Vitis</taxon>
    </lineage>
</organism>
<evidence type="ECO:0000313" key="3">
    <source>
        <dbReference type="EMBL" id="RVW27432.1"/>
    </source>
</evidence>
<dbReference type="Gene3D" id="3.30.70.270">
    <property type="match status" value="1"/>
</dbReference>
<reference evidence="3 4" key="1">
    <citation type="journal article" date="2018" name="PLoS Genet.">
        <title>Population sequencing reveals clonal diversity and ancestral inbreeding in the grapevine cultivar Chardonnay.</title>
        <authorList>
            <person name="Roach M.J."/>
            <person name="Johnson D.L."/>
            <person name="Bohlmann J."/>
            <person name="van Vuuren H.J."/>
            <person name="Jones S.J."/>
            <person name="Pretorius I.S."/>
            <person name="Schmidt S.A."/>
            <person name="Borneman A.R."/>
        </authorList>
    </citation>
    <scope>NUCLEOTIDE SEQUENCE [LARGE SCALE GENOMIC DNA]</scope>
    <source>
        <strain evidence="4">cv. Chardonnay</strain>
        <tissue evidence="3">Leaf</tissue>
    </source>
</reference>
<evidence type="ECO:0000259" key="2">
    <source>
        <dbReference type="Pfam" id="PF17919"/>
    </source>
</evidence>
<accession>A0A438CW68</accession>
<sequence length="234" mass="27269">MILRDNGEIESNDEDDTESMPPLEGMDDKENAIQGELLVVRRALSMQAKEDDKVQHKNIFYTRCHMQNKTYLKANKLNASLPSSVVYLLQEFDDVFPKEAPHGLLLFEELNTKSILWSVFPFQTNRPIEAISMRQMNYKGRRFMKDFSSITAPLTRVIKKNVGFKWGDEQEKAFQLIKEKLTHAHLLALPNFTKTFEIECDASALETWQHYLWPKEFAIYTDHESLKHLKANTN</sequence>
<dbReference type="InterPro" id="IPR043128">
    <property type="entry name" value="Rev_trsase/Diguanyl_cyclase"/>
</dbReference>
<feature type="region of interest" description="Disordered" evidence="1">
    <location>
        <begin position="1"/>
        <end position="28"/>
    </location>
</feature>
<evidence type="ECO:0000313" key="4">
    <source>
        <dbReference type="Proteomes" id="UP000288805"/>
    </source>
</evidence>